<feature type="transmembrane region" description="Helical" evidence="6">
    <location>
        <begin position="601"/>
        <end position="624"/>
    </location>
</feature>
<feature type="region of interest" description="Disordered" evidence="7">
    <location>
        <begin position="136"/>
        <end position="271"/>
    </location>
</feature>
<dbReference type="Proteomes" id="UP001501940">
    <property type="component" value="Chromosome 16"/>
</dbReference>
<dbReference type="PANTHER" id="PTHR12372:SF5">
    <property type="entry name" value="PECANEX-LIKE PROTEIN 2"/>
    <property type="match status" value="1"/>
</dbReference>
<feature type="transmembrane region" description="Helical" evidence="6">
    <location>
        <begin position="790"/>
        <end position="809"/>
    </location>
</feature>
<evidence type="ECO:0000313" key="10">
    <source>
        <dbReference type="Proteomes" id="UP001501940"/>
    </source>
</evidence>
<feature type="transmembrane region" description="Helical" evidence="6">
    <location>
        <begin position="530"/>
        <end position="550"/>
    </location>
</feature>
<feature type="transmembrane region" description="Helical" evidence="6">
    <location>
        <begin position="59"/>
        <end position="77"/>
    </location>
</feature>
<feature type="transmembrane region" description="Helical" evidence="6">
    <location>
        <begin position="829"/>
        <end position="847"/>
    </location>
</feature>
<evidence type="ECO:0000256" key="5">
    <source>
        <dbReference type="ARBA" id="ARBA00023136"/>
    </source>
</evidence>
<evidence type="ECO:0000256" key="3">
    <source>
        <dbReference type="ARBA" id="ARBA00022692"/>
    </source>
</evidence>
<feature type="transmembrane region" description="Helical" evidence="6">
    <location>
        <begin position="630"/>
        <end position="650"/>
    </location>
</feature>
<reference evidence="9 10" key="1">
    <citation type="submission" date="2022-01" db="EMBL/GenBank/DDBJ databases">
        <title>A chromosome-scale genome assembly of the false clownfish, Amphiprion ocellaris.</title>
        <authorList>
            <person name="Ryu T."/>
        </authorList>
    </citation>
    <scope>NUCLEOTIDE SEQUENCE [LARGE SCALE GENOMIC DNA]</scope>
</reference>
<dbReference type="Ensembl" id="ENSAOCT00000065092.1">
    <property type="protein sequence ID" value="ENSAOCP00000044092.1"/>
    <property type="gene ID" value="ENSAOCG00000017858.2"/>
</dbReference>
<feature type="transmembrane region" description="Helical" evidence="6">
    <location>
        <begin position="378"/>
        <end position="394"/>
    </location>
</feature>
<comment type="subcellular location">
    <subcellularLocation>
        <location evidence="1 6">Membrane</location>
        <topology evidence="1 6">Multi-pass membrane protein</topology>
    </subcellularLocation>
</comment>
<evidence type="ECO:0000256" key="2">
    <source>
        <dbReference type="ARBA" id="ARBA00010170"/>
    </source>
</evidence>
<proteinExistence type="inferred from homology"/>
<dbReference type="PANTHER" id="PTHR12372">
    <property type="entry name" value="PECANEX"/>
    <property type="match status" value="1"/>
</dbReference>
<evidence type="ECO:0000256" key="1">
    <source>
        <dbReference type="ARBA" id="ARBA00004141"/>
    </source>
</evidence>
<evidence type="ECO:0000313" key="9">
    <source>
        <dbReference type="Ensembl" id="ENSAOCP00000044092.1"/>
    </source>
</evidence>
<organism evidence="9 10">
    <name type="scientific">Amphiprion ocellaris</name>
    <name type="common">Clown anemonefish</name>
    <dbReference type="NCBI Taxonomy" id="80972"/>
    <lineage>
        <taxon>Eukaryota</taxon>
        <taxon>Metazoa</taxon>
        <taxon>Chordata</taxon>
        <taxon>Craniata</taxon>
        <taxon>Vertebrata</taxon>
        <taxon>Euteleostomi</taxon>
        <taxon>Actinopterygii</taxon>
        <taxon>Neopterygii</taxon>
        <taxon>Teleostei</taxon>
        <taxon>Neoteleostei</taxon>
        <taxon>Acanthomorphata</taxon>
        <taxon>Ovalentaria</taxon>
        <taxon>Pomacentridae</taxon>
        <taxon>Amphiprion</taxon>
    </lineage>
</organism>
<comment type="similarity">
    <text evidence="2 6">Belongs to the pecanex family.</text>
</comment>
<evidence type="ECO:0000256" key="6">
    <source>
        <dbReference type="RuleBase" id="RU367089"/>
    </source>
</evidence>
<feature type="compositionally biased region" description="Low complexity" evidence="7">
    <location>
        <begin position="152"/>
        <end position="173"/>
    </location>
</feature>
<feature type="transmembrane region" description="Helical" evidence="6">
    <location>
        <begin position="1363"/>
        <end position="1383"/>
    </location>
</feature>
<dbReference type="GeneTree" id="ENSGT00940000157374"/>
<feature type="transmembrane region" description="Helical" evidence="6">
    <location>
        <begin position="352"/>
        <end position="371"/>
    </location>
</feature>
<feature type="compositionally biased region" description="Basic and acidic residues" evidence="7">
    <location>
        <begin position="216"/>
        <end position="246"/>
    </location>
</feature>
<keyword evidence="4 6" id="KW-1133">Transmembrane helix</keyword>
<sequence length="1421" mass="160783">MGSQVVQTLRQGVWASLTGGWYHDPDQNKFNNSCHLYLWIFLLMLPLSLHLALPPTTMALSIYCTSITVFFILIKLANYRLHLMFDEGEAVVRSSLSDLSKAQEKKSNASDSCLPASIRYKNTLIILKTQSAAAEEGPVVGDLQPSPEPSPDDLSSPNPDQAAPLLQAQQRPPSRAEREEMRPGSASGKVDAEIIEAEAAKEGTDASPAAEGEQSEQERTAEKDSEQERLEEKDCEDKEDADREAVDEGLPPSKGSEDESEEESEGQKEPADQAVFVSSVVAVDINCSCACFCQEEDSLDDSSETSTQEKPTRKIYYKLKLFPGKWINILYDRLTLLALLDRYWTKTDVLENLVAVFMAFLVSFLGFVLLNHGCFKDFWVFQFCLVIASCQYSLLKSVQPDAASPTHGHNQLVAYSRAAYFCILCALIWLLEQLLRIKDLPVSSLYGVTIVCYDVLRFTYCFPITFLVGLFPQINTFTIYLLEQIDMHFFGGTAATSLISAIYSILRSLIALSLLYGFCFGALKEPWDEQHTPALFSGFCGLLVVFSYHLSRQSSDPSVLLSLIKSKVMPALVESEEEEEEDTDIKDPLPEKLQNSMKEILLSDVVVCSIAYILTFAITASTVFLSLKPFVTIVLYALAGTVGFVTHYLIPQLRKHHPWLWISHPVLKTKEYHQFEPREDAVLMWFERLYVGLLCFEKYVVYPAIILSALTNDGFTATHICDVLLTTVAGLKLLRSSFCNPSFQFLTLLFTLVFFHFDCPHASESFLLDFFIMSIVFHKMRELLLKLHFILVYIAPWQIAWGSAFHAFAQPFAVPHSAMLLLQTLLTTVFYTPLAPFLGSAIFISSYPRPIKFWERNYNTKRIDNSNSRLVSQVDKETGCDDNNLNSIFYEYLTRSLQHSLCGDLMLGRWGNYSAGDCFILASDYLNALVHLIEIGNGLVTFQLRGLEFRGTYCQQREVEAITEGVEEDDACCCCEPGHLPHMLSCNAAFNLRWLAWEVMATKYLLEGYSISENNAATMLQVYDLRKLLITYYLKSIIYYLVHSPKLSTWLKDAAIQEALQSYTKWHHIERDPQVFSVKIDEDYVHCLQGVTRASFCNVYLEWIQYCAGKMETPVDSDEDSPLVTLSYALSVLGRRSLGTASHNMSNSLESFLYGFNTLFKGDFRIATKDEWVFADLDLLQKIVAPAVRMSLKLHQDHFTCLEETEEASILYEAITNYRSSLVICHESDPAWRKAVLSSRDTLLTLRHMIDDGTDEYKIIMLYKRHLSFKVIKINKECVRGLWAGQQQELVFLRNRNPERGSIQNSKQALRNMVNSSCDQPLGYPMYVSPLTTSYAGTHRTLRSIGGGALSLDAIRSWLCSKWLRSVLLFFCSDFFFFFFSGLQGSNFPLNSPSERSLVHSLDQPSASEGPKIRNWIRGSV</sequence>
<keyword evidence="10" id="KW-1185">Reference proteome</keyword>
<dbReference type="InterPro" id="IPR007735">
    <property type="entry name" value="Pecanex_C"/>
</dbReference>
<accession>A0AAQ5XTC9</accession>
<keyword evidence="3 6" id="KW-0812">Transmembrane</keyword>
<feature type="transmembrane region" description="Helical" evidence="6">
    <location>
        <begin position="36"/>
        <end position="53"/>
    </location>
</feature>
<feature type="transmembrane region" description="Helical" evidence="6">
    <location>
        <begin position="494"/>
        <end position="518"/>
    </location>
</feature>
<feature type="transmembrane region" description="Helical" evidence="6">
    <location>
        <begin position="462"/>
        <end position="482"/>
    </location>
</feature>
<protein>
    <recommendedName>
        <fullName evidence="6">Pecanex-like protein</fullName>
    </recommendedName>
</protein>
<feature type="transmembrane region" description="Helical" evidence="6">
    <location>
        <begin position="414"/>
        <end position="431"/>
    </location>
</feature>
<dbReference type="GO" id="GO:0016020">
    <property type="term" value="C:membrane"/>
    <property type="evidence" value="ECO:0007669"/>
    <property type="project" value="UniProtKB-SubCell"/>
</dbReference>
<dbReference type="InterPro" id="IPR039797">
    <property type="entry name" value="Pecanex"/>
</dbReference>
<evidence type="ECO:0000256" key="7">
    <source>
        <dbReference type="SAM" id="MobiDB-lite"/>
    </source>
</evidence>
<gene>
    <name evidence="9" type="primary">PCNX2</name>
</gene>
<dbReference type="Pfam" id="PF05041">
    <property type="entry name" value="Pecanex_C"/>
    <property type="match status" value="1"/>
</dbReference>
<evidence type="ECO:0000256" key="4">
    <source>
        <dbReference type="ARBA" id="ARBA00022989"/>
    </source>
</evidence>
<evidence type="ECO:0000259" key="8">
    <source>
        <dbReference type="Pfam" id="PF05041"/>
    </source>
</evidence>
<keyword evidence="5 6" id="KW-0472">Membrane</keyword>
<feature type="domain" description="Pecanex C-terminal" evidence="8">
    <location>
        <begin position="1116"/>
        <end position="1340"/>
    </location>
</feature>
<name>A0AAQ5XTC9_AMPOC</name>
<reference evidence="9" key="3">
    <citation type="submission" date="2025-09" db="UniProtKB">
        <authorList>
            <consortium name="Ensembl"/>
        </authorList>
    </citation>
    <scope>IDENTIFICATION</scope>
</reference>
<reference evidence="9" key="2">
    <citation type="submission" date="2025-08" db="UniProtKB">
        <authorList>
            <consortium name="Ensembl"/>
        </authorList>
    </citation>
    <scope>IDENTIFICATION</scope>
</reference>